<dbReference type="Proteomes" id="UP000199413">
    <property type="component" value="Unassembled WGS sequence"/>
</dbReference>
<accession>A0A1C6T1J0</accession>
<dbReference type="EMBL" id="FMHV01000002">
    <property type="protein sequence ID" value="SCL35628.1"/>
    <property type="molecule type" value="Genomic_DNA"/>
</dbReference>
<protein>
    <submittedName>
        <fullName evidence="3">Osmoprotectant transport system substrate-binding protein</fullName>
    </submittedName>
</protein>
<feature type="signal peptide" evidence="1">
    <location>
        <begin position="1"/>
        <end position="20"/>
    </location>
</feature>
<evidence type="ECO:0000313" key="3">
    <source>
        <dbReference type="EMBL" id="SCL35628.1"/>
    </source>
</evidence>
<dbReference type="Gene3D" id="3.40.190.10">
    <property type="entry name" value="Periplasmic binding protein-like II"/>
    <property type="match status" value="1"/>
</dbReference>
<feature type="chain" id="PRO_5038944866" evidence="1">
    <location>
        <begin position="21"/>
        <end position="327"/>
    </location>
</feature>
<dbReference type="OrthoDB" id="9781705at2"/>
<dbReference type="AlphaFoldDB" id="A0A1C6T1J0"/>
<dbReference type="Gene3D" id="3.40.190.120">
    <property type="entry name" value="Osmoprotection protein (prox), domain 2"/>
    <property type="match status" value="1"/>
</dbReference>
<name>A0A1C6T1J0_9ACTN</name>
<evidence type="ECO:0000256" key="1">
    <source>
        <dbReference type="SAM" id="SignalP"/>
    </source>
</evidence>
<keyword evidence="4" id="KW-1185">Reference proteome</keyword>
<reference evidence="4" key="1">
    <citation type="submission" date="2016-06" db="EMBL/GenBank/DDBJ databases">
        <authorList>
            <person name="Varghese N."/>
            <person name="Submissions Spin"/>
        </authorList>
    </citation>
    <scope>NUCLEOTIDE SEQUENCE [LARGE SCALE GENOMIC DNA]</scope>
    <source>
        <strain evidence="4">DSM 45431</strain>
    </source>
</reference>
<dbReference type="PROSITE" id="PS51257">
    <property type="entry name" value="PROKAR_LIPOPROTEIN"/>
    <property type="match status" value="1"/>
</dbReference>
<dbReference type="CDD" id="cd13611">
    <property type="entry name" value="PBP2_YehZ"/>
    <property type="match status" value="1"/>
</dbReference>
<dbReference type="Pfam" id="PF04069">
    <property type="entry name" value="OpuAC"/>
    <property type="match status" value="1"/>
</dbReference>
<dbReference type="SUPFAM" id="SSF53850">
    <property type="entry name" value="Periplasmic binding protein-like II"/>
    <property type="match status" value="1"/>
</dbReference>
<feature type="domain" description="ABC-type glycine betaine transport system substrate-binding" evidence="2">
    <location>
        <begin position="52"/>
        <end position="322"/>
    </location>
</feature>
<sequence>MRTRTPLSRLAAGTALIAMALTGCSVTTEDSGAEVAVGAGSIKKDDALVGQTIVVGSKDFTENIVFGHITMLALKAAGANVIDKTNIKGSVNVRKGLLAGEVDVYWEYTGTAWITYLNHTDPVPDSRQQYDAVVKEDKEKNQVVWGAIAPANNTYAMAVRAEKAKEWNLRTLSDLAAFAKSKPTDATFCLESEFAGRNDGWPGMTKTYAMNVPKSNIRTVDTGVVYTETKKGESCNFGEVFTTDGRISNLDLVVLEDDKKFFPIYNPALTVNGATAAKYPNLTNILEPITAKLDDETIRKLNERVDVKGEPVAQVAADWLKEEGFIA</sequence>
<dbReference type="RefSeq" id="WP_091345607.1">
    <property type="nucleotide sequence ID" value="NZ_FMHV01000002.1"/>
</dbReference>
<organism evidence="3 4">
    <name type="scientific">Micromonospora rhizosphaerae</name>
    <dbReference type="NCBI Taxonomy" id="568872"/>
    <lineage>
        <taxon>Bacteria</taxon>
        <taxon>Bacillati</taxon>
        <taxon>Actinomycetota</taxon>
        <taxon>Actinomycetes</taxon>
        <taxon>Micromonosporales</taxon>
        <taxon>Micromonosporaceae</taxon>
        <taxon>Micromonospora</taxon>
    </lineage>
</organism>
<evidence type="ECO:0000313" key="4">
    <source>
        <dbReference type="Proteomes" id="UP000199413"/>
    </source>
</evidence>
<dbReference type="GO" id="GO:0043190">
    <property type="term" value="C:ATP-binding cassette (ABC) transporter complex"/>
    <property type="evidence" value="ECO:0007669"/>
    <property type="project" value="InterPro"/>
</dbReference>
<evidence type="ECO:0000259" key="2">
    <source>
        <dbReference type="Pfam" id="PF04069"/>
    </source>
</evidence>
<gene>
    <name evidence="3" type="ORF">GA0070624_5313</name>
</gene>
<dbReference type="STRING" id="568872.GA0070624_5313"/>
<dbReference type="GO" id="GO:0022857">
    <property type="term" value="F:transmembrane transporter activity"/>
    <property type="evidence" value="ECO:0007669"/>
    <property type="project" value="InterPro"/>
</dbReference>
<keyword evidence="1" id="KW-0732">Signal</keyword>
<dbReference type="InterPro" id="IPR007210">
    <property type="entry name" value="ABC_Gly_betaine_transp_sub-bd"/>
</dbReference>
<proteinExistence type="predicted"/>